<dbReference type="Proteomes" id="UP001187192">
    <property type="component" value="Unassembled WGS sequence"/>
</dbReference>
<sequence length="110" mass="12129">MSGLGVQTTQGGFILDFALQDVCCEGRHLVILFFIFCCCCYYEDDDDNGEFDFESDSCGGGEVSKEWRWRIPGGGALLELDQPIQLGGTTGTFQNSCGILTLVTKFMKNF</sequence>
<dbReference type="AlphaFoldDB" id="A0AA88DD52"/>
<reference evidence="1" key="1">
    <citation type="submission" date="2023-07" db="EMBL/GenBank/DDBJ databases">
        <title>draft genome sequence of fig (Ficus carica).</title>
        <authorList>
            <person name="Takahashi T."/>
            <person name="Nishimura K."/>
        </authorList>
    </citation>
    <scope>NUCLEOTIDE SEQUENCE</scope>
</reference>
<keyword evidence="2" id="KW-1185">Reference proteome</keyword>
<accession>A0AA88DD52</accession>
<dbReference type="EMBL" id="BTGU01000039">
    <property type="protein sequence ID" value="GMN51791.1"/>
    <property type="molecule type" value="Genomic_DNA"/>
</dbReference>
<evidence type="ECO:0000313" key="1">
    <source>
        <dbReference type="EMBL" id="GMN51791.1"/>
    </source>
</evidence>
<comment type="caution">
    <text evidence="1">The sequence shown here is derived from an EMBL/GenBank/DDBJ whole genome shotgun (WGS) entry which is preliminary data.</text>
</comment>
<organism evidence="1 2">
    <name type="scientific">Ficus carica</name>
    <name type="common">Common fig</name>
    <dbReference type="NCBI Taxonomy" id="3494"/>
    <lineage>
        <taxon>Eukaryota</taxon>
        <taxon>Viridiplantae</taxon>
        <taxon>Streptophyta</taxon>
        <taxon>Embryophyta</taxon>
        <taxon>Tracheophyta</taxon>
        <taxon>Spermatophyta</taxon>
        <taxon>Magnoliopsida</taxon>
        <taxon>eudicotyledons</taxon>
        <taxon>Gunneridae</taxon>
        <taxon>Pentapetalae</taxon>
        <taxon>rosids</taxon>
        <taxon>fabids</taxon>
        <taxon>Rosales</taxon>
        <taxon>Moraceae</taxon>
        <taxon>Ficeae</taxon>
        <taxon>Ficus</taxon>
    </lineage>
</organism>
<gene>
    <name evidence="1" type="ORF">TIFTF001_020945</name>
</gene>
<proteinExistence type="predicted"/>
<protein>
    <submittedName>
        <fullName evidence="1">Uncharacterized protein</fullName>
    </submittedName>
</protein>
<evidence type="ECO:0000313" key="2">
    <source>
        <dbReference type="Proteomes" id="UP001187192"/>
    </source>
</evidence>
<name>A0AA88DD52_FICCA</name>